<dbReference type="OrthoDB" id="3632377at2"/>
<dbReference type="Proteomes" id="UP000199213">
    <property type="component" value="Unassembled WGS sequence"/>
</dbReference>
<proteinExistence type="predicted"/>
<organism evidence="1 2">
    <name type="scientific">Actinopolyspora mzabensis</name>
    <dbReference type="NCBI Taxonomy" id="995066"/>
    <lineage>
        <taxon>Bacteria</taxon>
        <taxon>Bacillati</taxon>
        <taxon>Actinomycetota</taxon>
        <taxon>Actinomycetes</taxon>
        <taxon>Actinopolysporales</taxon>
        <taxon>Actinopolysporaceae</taxon>
        <taxon>Actinopolyspora</taxon>
    </lineage>
</organism>
<reference evidence="2" key="1">
    <citation type="submission" date="2016-10" db="EMBL/GenBank/DDBJ databases">
        <authorList>
            <person name="Varghese N."/>
            <person name="Submissions S."/>
        </authorList>
    </citation>
    <scope>NUCLEOTIDE SEQUENCE [LARGE SCALE GENOMIC DNA]</scope>
    <source>
        <strain evidence="2">DSM 45460</strain>
    </source>
</reference>
<dbReference type="RefSeq" id="WP_092631226.1">
    <property type="nucleotide sequence ID" value="NZ_FNFM01000012.1"/>
</dbReference>
<keyword evidence="2" id="KW-1185">Reference proteome</keyword>
<protein>
    <submittedName>
        <fullName evidence="1">Uncharacterized protein</fullName>
    </submittedName>
</protein>
<evidence type="ECO:0000313" key="2">
    <source>
        <dbReference type="Proteomes" id="UP000199213"/>
    </source>
</evidence>
<evidence type="ECO:0000313" key="1">
    <source>
        <dbReference type="EMBL" id="SDK75760.1"/>
    </source>
</evidence>
<dbReference type="AlphaFoldDB" id="A0A1G9EHZ1"/>
<name>A0A1G9EHZ1_ACTMZ</name>
<accession>A0A1G9EHZ1</accession>
<dbReference type="EMBL" id="FNFM01000012">
    <property type="protein sequence ID" value="SDK75760.1"/>
    <property type="molecule type" value="Genomic_DNA"/>
</dbReference>
<sequence>MSKRGFATPAARRSAARAALRELERHDRDVKVRVRCAANHRVASVYTTDAGLVYTARSGLHSHGSKDFVDVAHHDSEHGVDVVDFLDTGTDATAEDELPAACECGPRAIMRSELLQAIEAEQRLVLVS</sequence>
<gene>
    <name evidence="1" type="ORF">SAMN04487820_11266</name>
</gene>